<dbReference type="InterPro" id="IPR016135">
    <property type="entry name" value="UBQ-conjugating_enzyme/RWD"/>
</dbReference>
<dbReference type="PROSITE" id="PS50127">
    <property type="entry name" value="UBC_2"/>
    <property type="match status" value="1"/>
</dbReference>
<dbReference type="GO" id="GO:0016740">
    <property type="term" value="F:transferase activity"/>
    <property type="evidence" value="ECO:0007669"/>
    <property type="project" value="UniProtKB-KW"/>
</dbReference>
<evidence type="ECO:0000313" key="7">
    <source>
        <dbReference type="EMBL" id="OAI83658.1"/>
    </source>
</evidence>
<feature type="domain" description="UBC core" evidence="6">
    <location>
        <begin position="2"/>
        <end position="148"/>
    </location>
</feature>
<keyword evidence="4" id="KW-0833">Ubl conjugation pathway</keyword>
<evidence type="ECO:0000259" key="6">
    <source>
        <dbReference type="PROSITE" id="PS50127"/>
    </source>
</evidence>
<dbReference type="Pfam" id="PF00179">
    <property type="entry name" value="UQ_con"/>
    <property type="match status" value="1"/>
</dbReference>
<dbReference type="AlphaFoldDB" id="A0A177SAP7"/>
<dbReference type="Gene3D" id="3.10.110.10">
    <property type="entry name" value="Ubiquitin Conjugating Enzyme"/>
    <property type="match status" value="1"/>
</dbReference>
<dbReference type="PANTHER" id="PTHR24068">
    <property type="entry name" value="UBIQUITIN-CONJUGATING ENZYME E2"/>
    <property type="match status" value="1"/>
</dbReference>
<keyword evidence="3" id="KW-0547">Nucleotide-binding</keyword>
<protein>
    <recommendedName>
        <fullName evidence="6">UBC core domain-containing protein</fullName>
    </recommendedName>
</protein>
<evidence type="ECO:0000256" key="5">
    <source>
        <dbReference type="ARBA" id="ARBA00022840"/>
    </source>
</evidence>
<dbReference type="EMBL" id="LUCV01000062">
    <property type="protein sequence ID" value="OAI83658.1"/>
    <property type="molecule type" value="Genomic_DNA"/>
</dbReference>
<dbReference type="InterPro" id="IPR000608">
    <property type="entry name" value="UBC"/>
</dbReference>
<sequence length="148" mass="16831">MDAPKRIHRELQDISKDPPANCSAGPVGEDIYHWQATVMGPRDTPYEGGVFFLDVQFPREYPAKPLKLVFKTRIWHPNIDEDGEIGLEILDQNWSPALTLSKVLLSVQALLVDPEPRGALNLEAAAEYQQVRAQFDRTAREWTRTFAM</sequence>
<proteinExistence type="predicted"/>
<dbReference type="Proteomes" id="UP000077752">
    <property type="component" value="Unassembled WGS sequence"/>
</dbReference>
<keyword evidence="2" id="KW-0808">Transferase</keyword>
<dbReference type="FunFam" id="3.10.110.10:FF:000101">
    <property type="entry name" value="Ubiquitin-conjugating enzyme E2 D2"/>
    <property type="match status" value="1"/>
</dbReference>
<gene>
    <name evidence="7" type="ORF">AYO28_27020</name>
</gene>
<comment type="pathway">
    <text evidence="1">Protein modification; protein ubiquitination.</text>
</comment>
<name>A0A177SAP7_PSEPU</name>
<dbReference type="SUPFAM" id="SSF54495">
    <property type="entry name" value="UBC-like"/>
    <property type="match status" value="1"/>
</dbReference>
<organism evidence="7 8">
    <name type="scientific">Pseudomonas putida</name>
    <name type="common">Arthrobacter siderocapsulatus</name>
    <dbReference type="NCBI Taxonomy" id="303"/>
    <lineage>
        <taxon>Bacteria</taxon>
        <taxon>Pseudomonadati</taxon>
        <taxon>Pseudomonadota</taxon>
        <taxon>Gammaproteobacteria</taxon>
        <taxon>Pseudomonadales</taxon>
        <taxon>Pseudomonadaceae</taxon>
        <taxon>Pseudomonas</taxon>
    </lineage>
</organism>
<dbReference type="GO" id="GO:0005524">
    <property type="term" value="F:ATP binding"/>
    <property type="evidence" value="ECO:0007669"/>
    <property type="project" value="UniProtKB-KW"/>
</dbReference>
<reference evidence="7 8" key="1">
    <citation type="submission" date="2016-03" db="EMBL/GenBank/DDBJ databases">
        <title>Draft Genome Assembly of Pseudomonas putida strain CBF10-2.</title>
        <authorList>
            <person name="Iyer R.S."/>
            <person name="Damania A."/>
        </authorList>
    </citation>
    <scope>NUCLEOTIDE SEQUENCE [LARGE SCALE GENOMIC DNA]</scope>
    <source>
        <strain evidence="7 8">CBF10-2</strain>
    </source>
</reference>
<comment type="caution">
    <text evidence="7">The sequence shown here is derived from an EMBL/GenBank/DDBJ whole genome shotgun (WGS) entry which is preliminary data.</text>
</comment>
<evidence type="ECO:0000256" key="2">
    <source>
        <dbReference type="ARBA" id="ARBA00022679"/>
    </source>
</evidence>
<evidence type="ECO:0000313" key="8">
    <source>
        <dbReference type="Proteomes" id="UP000077752"/>
    </source>
</evidence>
<evidence type="ECO:0000256" key="1">
    <source>
        <dbReference type="ARBA" id="ARBA00004906"/>
    </source>
</evidence>
<evidence type="ECO:0000256" key="4">
    <source>
        <dbReference type="ARBA" id="ARBA00022786"/>
    </source>
</evidence>
<dbReference type="SMART" id="SM00212">
    <property type="entry name" value="UBCc"/>
    <property type="match status" value="1"/>
</dbReference>
<accession>A0A177SAP7</accession>
<evidence type="ECO:0000256" key="3">
    <source>
        <dbReference type="ARBA" id="ARBA00022741"/>
    </source>
</evidence>
<keyword evidence="5" id="KW-0067">ATP-binding</keyword>
<dbReference type="RefSeq" id="WP_064305053.1">
    <property type="nucleotide sequence ID" value="NZ_LUCV01000062.1"/>
</dbReference>